<dbReference type="EMBL" id="KZ851879">
    <property type="protein sequence ID" value="RDK36533.1"/>
    <property type="molecule type" value="Genomic_DNA"/>
</dbReference>
<name>A0A370P3U0_ASPPH</name>
<dbReference type="Proteomes" id="UP000254937">
    <property type="component" value="Unassembled WGS sequence"/>
</dbReference>
<protein>
    <submittedName>
        <fullName evidence="1">Uncharacterized protein</fullName>
    </submittedName>
</protein>
<accession>A0A370P3U0</accession>
<gene>
    <name evidence="1" type="ORF">M752DRAFT_287708</name>
</gene>
<dbReference type="Gene3D" id="3.30.465.10">
    <property type="match status" value="1"/>
</dbReference>
<proteinExistence type="predicted"/>
<evidence type="ECO:0000313" key="2">
    <source>
        <dbReference type="Proteomes" id="UP000254937"/>
    </source>
</evidence>
<evidence type="ECO:0000313" key="1">
    <source>
        <dbReference type="EMBL" id="RDK36533.1"/>
    </source>
</evidence>
<keyword evidence="2" id="KW-1185">Reference proteome</keyword>
<dbReference type="InterPro" id="IPR016169">
    <property type="entry name" value="FAD-bd_PCMH_sub2"/>
</dbReference>
<dbReference type="AlphaFoldDB" id="A0A370P3U0"/>
<reference evidence="1 2" key="1">
    <citation type="submission" date="2018-07" db="EMBL/GenBank/DDBJ databases">
        <title>Section-level genome sequencing of Aspergillus section Nigri to investigate inter- and intra-species variation.</title>
        <authorList>
            <consortium name="DOE Joint Genome Institute"/>
            <person name="Vesth T.C."/>
            <person name="Nybo J.L."/>
            <person name="Theobald S."/>
            <person name="Frisvad J.C."/>
            <person name="Larsen T.O."/>
            <person name="Nielsen K.F."/>
            <person name="Hoof J.B."/>
            <person name="Brandl J."/>
            <person name="Salamov A."/>
            <person name="Riley R."/>
            <person name="Gladden J.M."/>
            <person name="Phatale P."/>
            <person name="Nielsen M.T."/>
            <person name="Lyhne E.K."/>
            <person name="Kogle M.E."/>
            <person name="Strasser K."/>
            <person name="McDonnell E."/>
            <person name="Barry K."/>
            <person name="Clum A."/>
            <person name="Chen C."/>
            <person name="Nolan M."/>
            <person name="Sandor L."/>
            <person name="Kuo A."/>
            <person name="Lipzen A."/>
            <person name="Hainaut M."/>
            <person name="Drula E."/>
            <person name="Tsang A."/>
            <person name="Magnuson J.K."/>
            <person name="Henrissat B."/>
            <person name="Wiebenga A."/>
            <person name="Simmons B.A."/>
            <person name="Makela M.R."/>
            <person name="De vries R.P."/>
            <person name="Grigoriev I.V."/>
            <person name="Mortensen U.H."/>
            <person name="Baker S.E."/>
            <person name="Andersen M.R."/>
        </authorList>
    </citation>
    <scope>NUCLEOTIDE SEQUENCE [LARGE SCALE GENOMIC DNA]</scope>
    <source>
        <strain evidence="1 2">ATCC 13157</strain>
    </source>
</reference>
<dbReference type="InterPro" id="IPR036318">
    <property type="entry name" value="FAD-bd_PCMH-like_sf"/>
</dbReference>
<organism evidence="1 2">
    <name type="scientific">Aspergillus phoenicis ATCC 13157</name>
    <dbReference type="NCBI Taxonomy" id="1353007"/>
    <lineage>
        <taxon>Eukaryota</taxon>
        <taxon>Fungi</taxon>
        <taxon>Dikarya</taxon>
        <taxon>Ascomycota</taxon>
        <taxon>Pezizomycotina</taxon>
        <taxon>Eurotiomycetes</taxon>
        <taxon>Eurotiomycetidae</taxon>
        <taxon>Eurotiales</taxon>
        <taxon>Aspergillaceae</taxon>
        <taxon>Aspergillus</taxon>
    </lineage>
</organism>
<dbReference type="SUPFAM" id="SSF56176">
    <property type="entry name" value="FAD-binding/transporter-associated domain-like"/>
    <property type="match status" value="1"/>
</dbReference>
<sequence length="343" mass="38591">MRRLMNASVMSLIRPDEILTPDSPEFQRRAQTWASQKQLNPRLVIRPRSVDQYVGLNDFDFDQHSELVTIGAGQTWSEVYQKPGEVAPEYGTRTPFVAVAGTIVCGGISWLSSEYGGISDSANMLCEERLQQFAEGIATFLSQPPDPKISMVLYVIKKRVSKSIETNSDMRIIRAFDALGEAHGRMNFQWALNNPEAVDQTKINTLVDVTNLHDETYIVKETIIKAVRWSEEIRELDKSVADCTYLIIELQSLLPAGVKYILLLSPGCSSNAGPVKQKLVRHLDCRAASRVLGQDAEVNFLLNGFEDFHDARKIWGHHLQKLQTARQYHLKNRFKSAISVGDA</sequence>
<dbReference type="GO" id="GO:0050660">
    <property type="term" value="F:flavin adenine dinucleotide binding"/>
    <property type="evidence" value="ECO:0007669"/>
    <property type="project" value="InterPro"/>
</dbReference>